<feature type="domain" description="Methylamine/Aralkylamine dehydrogenase light chain C-terminal" evidence="15">
    <location>
        <begin position="74"/>
        <end position="186"/>
    </location>
</feature>
<organism evidence="16 17">
    <name type="scientific">Paracoccus niistensis</name>
    <dbReference type="NCBI Taxonomy" id="632935"/>
    <lineage>
        <taxon>Bacteria</taxon>
        <taxon>Pseudomonadati</taxon>
        <taxon>Pseudomonadota</taxon>
        <taxon>Alphaproteobacteria</taxon>
        <taxon>Rhodobacterales</taxon>
        <taxon>Paracoccaceae</taxon>
        <taxon>Paracoccus</taxon>
    </lineage>
</organism>
<dbReference type="SUPFAM" id="SSF57561">
    <property type="entry name" value="Methylamine dehydrogenase, L chain"/>
    <property type="match status" value="1"/>
</dbReference>
<comment type="subcellular location">
    <subcellularLocation>
        <location evidence="2 14">Periplasm</location>
    </subcellularLocation>
</comment>
<accession>A0ABV6I3N6</accession>
<evidence type="ECO:0000256" key="10">
    <source>
        <dbReference type="ARBA" id="ARBA00022982"/>
    </source>
</evidence>
<evidence type="ECO:0000256" key="5">
    <source>
        <dbReference type="ARBA" id="ARBA00011683"/>
    </source>
</evidence>
<evidence type="ECO:0000256" key="3">
    <source>
        <dbReference type="ARBA" id="ARBA00005103"/>
    </source>
</evidence>
<evidence type="ECO:0000256" key="4">
    <source>
        <dbReference type="ARBA" id="ARBA00010711"/>
    </source>
</evidence>
<comment type="caution">
    <text evidence="16">The sequence shown here is derived from an EMBL/GenBank/DDBJ whole genome shotgun (WGS) entry which is preliminary data.</text>
</comment>
<evidence type="ECO:0000256" key="8">
    <source>
        <dbReference type="ARBA" id="ARBA00022729"/>
    </source>
</evidence>
<keyword evidence="6 14" id="KW-0813">Transport</keyword>
<keyword evidence="11 14" id="KW-0560">Oxidoreductase</keyword>
<reference evidence="16 17" key="1">
    <citation type="submission" date="2024-09" db="EMBL/GenBank/DDBJ databases">
        <authorList>
            <person name="Sun Q."/>
            <person name="Mori K."/>
        </authorList>
    </citation>
    <scope>NUCLEOTIDE SEQUENCE [LARGE SCALE GENOMIC DNA]</scope>
    <source>
        <strain evidence="16 17">KCTC 22789</strain>
    </source>
</reference>
<dbReference type="NCBIfam" id="TIGR02659">
    <property type="entry name" value="TTQ_MADH_Lt"/>
    <property type="match status" value="1"/>
</dbReference>
<comment type="function">
    <text evidence="1 14">Methylamine dehydrogenase carries out the oxidation of methylamine. Electrons are passed from methylamine dehydrogenase to amicyanin.</text>
</comment>
<dbReference type="Pfam" id="PF02975">
    <property type="entry name" value="Me-amine-dh_L"/>
    <property type="match status" value="1"/>
</dbReference>
<name>A0ABV6I3N6_9RHOB</name>
<dbReference type="EC" id="1.4.9.1" evidence="14"/>
<keyword evidence="12" id="KW-1015">Disulfide bond</keyword>
<keyword evidence="17" id="KW-1185">Reference proteome</keyword>
<comment type="catalytic activity">
    <reaction evidence="13 14">
        <text>2 oxidized [amicyanin] + methylamine + H2O = 2 reduced [amicyanin] + formaldehyde + NH4(+) + 2 H(+)</text>
        <dbReference type="Rhea" id="RHEA:30207"/>
        <dbReference type="Rhea" id="RHEA-COMP:11100"/>
        <dbReference type="Rhea" id="RHEA-COMP:11101"/>
        <dbReference type="ChEBI" id="CHEBI:15377"/>
        <dbReference type="ChEBI" id="CHEBI:15378"/>
        <dbReference type="ChEBI" id="CHEBI:16842"/>
        <dbReference type="ChEBI" id="CHEBI:28938"/>
        <dbReference type="ChEBI" id="CHEBI:29036"/>
        <dbReference type="ChEBI" id="CHEBI:49552"/>
        <dbReference type="ChEBI" id="CHEBI:59338"/>
        <dbReference type="EC" id="1.4.9.1"/>
    </reaction>
</comment>
<dbReference type="InterPro" id="IPR036560">
    <property type="entry name" value="MADH/AADH_L_sf"/>
</dbReference>
<keyword evidence="10 14" id="KW-0249">Electron transport</keyword>
<sequence>MLGNFRFDDMVEKMSRRVAGRTSRRGAIGKLGTVMLGIGLVPLLPVDRRGRVSRANAATPEPGAPSPRQGFTPQDHDIQACDYWRHCSIDGNVCDCSGGSLTSCPPGTKLATASWVASCYNPTDGQSYLIAYRDCCGANVSGRCPCFNTEGELPVYRPEFGNDIIWCFGAEDDAMTYHCTISPIVGRAG</sequence>
<evidence type="ECO:0000256" key="7">
    <source>
        <dbReference type="ARBA" id="ARBA00022709"/>
    </source>
</evidence>
<evidence type="ECO:0000256" key="2">
    <source>
        <dbReference type="ARBA" id="ARBA00004418"/>
    </source>
</evidence>
<dbReference type="Proteomes" id="UP001589799">
    <property type="component" value="Unassembled WGS sequence"/>
</dbReference>
<keyword evidence="7" id="KW-0824">TTQ</keyword>
<dbReference type="InterPro" id="IPR013504">
    <property type="entry name" value="MADH/AADH_Ltc_C_dom"/>
</dbReference>
<comment type="pathway">
    <text evidence="3 14">One-carbon metabolism; methylamine degradation; formaldehyde from methylamine: step 1/1.</text>
</comment>
<evidence type="ECO:0000256" key="1">
    <source>
        <dbReference type="ARBA" id="ARBA00002034"/>
    </source>
</evidence>
<dbReference type="EMBL" id="JBHLWE010000029">
    <property type="protein sequence ID" value="MFC0340830.1"/>
    <property type="molecule type" value="Genomic_DNA"/>
</dbReference>
<evidence type="ECO:0000256" key="6">
    <source>
        <dbReference type="ARBA" id="ARBA00022448"/>
    </source>
</evidence>
<dbReference type="RefSeq" id="WP_377698491.1">
    <property type="nucleotide sequence ID" value="NZ_JBHLWE010000029.1"/>
</dbReference>
<evidence type="ECO:0000313" key="16">
    <source>
        <dbReference type="EMBL" id="MFC0340830.1"/>
    </source>
</evidence>
<gene>
    <name evidence="16" type="primary">mauA</name>
    <name evidence="16" type="ORF">ACFFII_08660</name>
</gene>
<evidence type="ECO:0000259" key="15">
    <source>
        <dbReference type="Pfam" id="PF02975"/>
    </source>
</evidence>
<comment type="similarity">
    <text evidence="4 14">Belongs to the aromatic amine dehydrogenase light chain family.</text>
</comment>
<evidence type="ECO:0000256" key="12">
    <source>
        <dbReference type="ARBA" id="ARBA00023157"/>
    </source>
</evidence>
<dbReference type="Gene3D" id="2.60.30.10">
    <property type="entry name" value="Methylamine/Aralkylamine dehydrogenase light chain"/>
    <property type="match status" value="1"/>
</dbReference>
<evidence type="ECO:0000256" key="9">
    <source>
        <dbReference type="ARBA" id="ARBA00022764"/>
    </source>
</evidence>
<keyword evidence="8" id="KW-0732">Signal</keyword>
<evidence type="ECO:0000256" key="13">
    <source>
        <dbReference type="ARBA" id="ARBA00049536"/>
    </source>
</evidence>
<comment type="subunit">
    <text evidence="5 14">Heterotetramer of two light and two heavy chains.</text>
</comment>
<protein>
    <recommendedName>
        <fullName evidence="14">Methylamine dehydrogenase (amicyanin)</fullName>
        <ecNumber evidence="14">1.4.9.1</ecNumber>
    </recommendedName>
</protein>
<dbReference type="GO" id="GO:0052876">
    <property type="term" value="F:methylamine dehydrogenase (amicyanin) activity"/>
    <property type="evidence" value="ECO:0007669"/>
    <property type="project" value="UniProtKB-EC"/>
</dbReference>
<proteinExistence type="inferred from homology"/>
<evidence type="ECO:0000313" key="17">
    <source>
        <dbReference type="Proteomes" id="UP001589799"/>
    </source>
</evidence>
<keyword evidence="9 14" id="KW-0574">Periplasm</keyword>
<evidence type="ECO:0000256" key="11">
    <source>
        <dbReference type="ARBA" id="ARBA00023002"/>
    </source>
</evidence>
<dbReference type="InterPro" id="IPR016008">
    <property type="entry name" value="Amine_DH_Ltc"/>
</dbReference>
<evidence type="ECO:0000256" key="14">
    <source>
        <dbReference type="PIRNR" id="PIRNR000192"/>
    </source>
</evidence>
<dbReference type="InterPro" id="IPR004229">
    <property type="entry name" value="MeN_DH_Ltc"/>
</dbReference>
<dbReference type="PIRSF" id="PIRSF000192">
    <property type="entry name" value="Amine_dh_beta"/>
    <property type="match status" value="1"/>
</dbReference>